<dbReference type="VEuPathDB" id="FungiDB:KRP22_10431"/>
<evidence type="ECO:0000313" key="2">
    <source>
        <dbReference type="EnsemblProtists" id="Phyra86249"/>
    </source>
</evidence>
<feature type="compositionally biased region" description="Basic and acidic residues" evidence="1">
    <location>
        <begin position="42"/>
        <end position="51"/>
    </location>
</feature>
<dbReference type="Proteomes" id="UP000005238">
    <property type="component" value="Unassembled WGS sequence"/>
</dbReference>
<sequence length="157" mass="16412">MAEQRNAIIASRGGGQLDSTPYDATITANAASQALREIRRDASKRSTEFAEPHISTLNTESEYSGSEDLHAASEKGATSVAGATMTKNSSADNLEEAKLPNFSSETKAREEDSSEASAGNDLEMTVSMAEEVSFTGDDRSSATVSGSASPGRDAGRQ</sequence>
<evidence type="ECO:0000313" key="3">
    <source>
        <dbReference type="Proteomes" id="UP000005238"/>
    </source>
</evidence>
<name>H3H6E6_PHYRM</name>
<reference evidence="3" key="1">
    <citation type="journal article" date="2006" name="Science">
        <title>Phytophthora genome sequences uncover evolutionary origins and mechanisms of pathogenesis.</title>
        <authorList>
            <person name="Tyler B.M."/>
            <person name="Tripathy S."/>
            <person name="Zhang X."/>
            <person name="Dehal P."/>
            <person name="Jiang R.H."/>
            <person name="Aerts A."/>
            <person name="Arredondo F.D."/>
            <person name="Baxter L."/>
            <person name="Bensasson D."/>
            <person name="Beynon J.L."/>
            <person name="Chapman J."/>
            <person name="Damasceno C.M."/>
            <person name="Dorrance A.E."/>
            <person name="Dou D."/>
            <person name="Dickerman A.W."/>
            <person name="Dubchak I.L."/>
            <person name="Garbelotto M."/>
            <person name="Gijzen M."/>
            <person name="Gordon S.G."/>
            <person name="Govers F."/>
            <person name="Grunwald N.J."/>
            <person name="Huang W."/>
            <person name="Ivors K.L."/>
            <person name="Jones R.W."/>
            <person name="Kamoun S."/>
            <person name="Krampis K."/>
            <person name="Lamour K.H."/>
            <person name="Lee M.K."/>
            <person name="McDonald W.H."/>
            <person name="Medina M."/>
            <person name="Meijer H.J."/>
            <person name="Nordberg E.K."/>
            <person name="Maclean D.J."/>
            <person name="Ospina-Giraldo M.D."/>
            <person name="Morris P.F."/>
            <person name="Phuntumart V."/>
            <person name="Putnam N.H."/>
            <person name="Rash S."/>
            <person name="Rose J.K."/>
            <person name="Sakihama Y."/>
            <person name="Salamov A.A."/>
            <person name="Savidor A."/>
            <person name="Scheuring C.F."/>
            <person name="Smith B.M."/>
            <person name="Sobral B.W."/>
            <person name="Terry A."/>
            <person name="Torto-Alalibo T.A."/>
            <person name="Win J."/>
            <person name="Xu Z."/>
            <person name="Zhang H."/>
            <person name="Grigoriev I.V."/>
            <person name="Rokhsar D.S."/>
            <person name="Boore J.L."/>
        </authorList>
    </citation>
    <scope>NUCLEOTIDE SEQUENCE [LARGE SCALE GENOMIC DNA]</scope>
    <source>
        <strain evidence="3">Pr102</strain>
    </source>
</reference>
<organism evidence="2 3">
    <name type="scientific">Phytophthora ramorum</name>
    <name type="common">Sudden oak death agent</name>
    <dbReference type="NCBI Taxonomy" id="164328"/>
    <lineage>
        <taxon>Eukaryota</taxon>
        <taxon>Sar</taxon>
        <taxon>Stramenopiles</taxon>
        <taxon>Oomycota</taxon>
        <taxon>Peronosporomycetes</taxon>
        <taxon>Peronosporales</taxon>
        <taxon>Peronosporaceae</taxon>
        <taxon>Phytophthora</taxon>
    </lineage>
</organism>
<dbReference type="InParanoid" id="H3H6E6"/>
<accession>H3H6E6</accession>
<dbReference type="EMBL" id="DS566553">
    <property type="status" value="NOT_ANNOTATED_CDS"/>
    <property type="molecule type" value="Genomic_DNA"/>
</dbReference>
<protein>
    <submittedName>
        <fullName evidence="2">Uncharacterized protein</fullName>
    </submittedName>
</protein>
<dbReference type="AlphaFoldDB" id="H3H6E6"/>
<feature type="region of interest" description="Disordered" evidence="1">
    <location>
        <begin position="1"/>
        <end position="21"/>
    </location>
</feature>
<dbReference type="EnsemblProtists" id="Phyra86249">
    <property type="protein sequence ID" value="Phyra86249"/>
    <property type="gene ID" value="Phyra86249"/>
</dbReference>
<feature type="region of interest" description="Disordered" evidence="1">
    <location>
        <begin position="42"/>
        <end position="157"/>
    </location>
</feature>
<reference evidence="2" key="2">
    <citation type="submission" date="2015-06" db="UniProtKB">
        <authorList>
            <consortium name="EnsemblProtists"/>
        </authorList>
    </citation>
    <scope>IDENTIFICATION</scope>
    <source>
        <strain evidence="2">Pr102</strain>
    </source>
</reference>
<keyword evidence="3" id="KW-1185">Reference proteome</keyword>
<evidence type="ECO:0000256" key="1">
    <source>
        <dbReference type="SAM" id="MobiDB-lite"/>
    </source>
</evidence>
<proteinExistence type="predicted"/>
<feature type="compositionally biased region" description="Polar residues" evidence="1">
    <location>
        <begin position="55"/>
        <end position="64"/>
    </location>
</feature>
<dbReference type="HOGENOM" id="CLU_1681415_0_0_1"/>